<dbReference type="InterPro" id="IPR016155">
    <property type="entry name" value="Mopterin_synth/thiamin_S_b"/>
</dbReference>
<reference evidence="1 2" key="1">
    <citation type="submission" date="2022-10" db="EMBL/GenBank/DDBJ databases">
        <title>paucibacter sp. hw8 Genome sequencing.</title>
        <authorList>
            <person name="Park S."/>
        </authorList>
    </citation>
    <scope>NUCLEOTIDE SEQUENCE [LARGE SCALE GENOMIC DNA]</scope>
    <source>
        <strain evidence="2">hw8</strain>
    </source>
</reference>
<gene>
    <name evidence="1" type="primary">thiS</name>
    <name evidence="1" type="ORF">PRZ01_09000</name>
</gene>
<dbReference type="SUPFAM" id="SSF54285">
    <property type="entry name" value="MoaD/ThiS"/>
    <property type="match status" value="1"/>
</dbReference>
<dbReference type="Pfam" id="PF02597">
    <property type="entry name" value="ThiS"/>
    <property type="match status" value="1"/>
</dbReference>
<dbReference type="CDD" id="cd00565">
    <property type="entry name" value="Ubl_ThiS"/>
    <property type="match status" value="1"/>
</dbReference>
<dbReference type="InterPro" id="IPR012675">
    <property type="entry name" value="Beta-grasp_dom_sf"/>
</dbReference>
<evidence type="ECO:0000313" key="1">
    <source>
        <dbReference type="EMBL" id="MDC8785325.1"/>
    </source>
</evidence>
<dbReference type="InterPro" id="IPR003749">
    <property type="entry name" value="ThiS/MoaD-like"/>
</dbReference>
<organism evidence="1 2">
    <name type="scientific">Roseateles koreensis</name>
    <dbReference type="NCBI Taxonomy" id="2987526"/>
    <lineage>
        <taxon>Bacteria</taxon>
        <taxon>Pseudomonadati</taxon>
        <taxon>Pseudomonadota</taxon>
        <taxon>Betaproteobacteria</taxon>
        <taxon>Burkholderiales</taxon>
        <taxon>Sphaerotilaceae</taxon>
        <taxon>Roseateles</taxon>
    </lineage>
</organism>
<sequence>MQTTITIHLDELTLQRPAPLSLAELLQEQGRPADSVATALNGQFIARAARPATLLQDGDAVLLFKAIVGG</sequence>
<keyword evidence="2" id="KW-1185">Reference proteome</keyword>
<comment type="caution">
    <text evidence="1">The sequence shown here is derived from an EMBL/GenBank/DDBJ whole genome shotgun (WGS) entry which is preliminary data.</text>
</comment>
<accession>A0ABT5KQX8</accession>
<dbReference type="Proteomes" id="UP001219862">
    <property type="component" value="Unassembled WGS sequence"/>
</dbReference>
<name>A0ABT5KQX8_9BURK</name>
<protein>
    <submittedName>
        <fullName evidence="1">Sulfur carrier protein ThiS</fullName>
    </submittedName>
</protein>
<dbReference type="InterPro" id="IPR010035">
    <property type="entry name" value="Thi_S"/>
</dbReference>
<evidence type="ECO:0000313" key="2">
    <source>
        <dbReference type="Proteomes" id="UP001219862"/>
    </source>
</evidence>
<dbReference type="Gene3D" id="3.10.20.30">
    <property type="match status" value="1"/>
</dbReference>
<dbReference type="NCBIfam" id="TIGR01683">
    <property type="entry name" value="thiS"/>
    <property type="match status" value="1"/>
</dbReference>
<dbReference type="RefSeq" id="WP_273596446.1">
    <property type="nucleotide sequence ID" value="NZ_JAQQXS010000007.1"/>
</dbReference>
<dbReference type="EMBL" id="JAQQXS010000007">
    <property type="protein sequence ID" value="MDC8785325.1"/>
    <property type="molecule type" value="Genomic_DNA"/>
</dbReference>
<proteinExistence type="predicted"/>